<evidence type="ECO:0000256" key="2">
    <source>
        <dbReference type="ARBA" id="ARBA00023125"/>
    </source>
</evidence>
<evidence type="ECO:0000256" key="4">
    <source>
        <dbReference type="SAM" id="MobiDB-lite"/>
    </source>
</evidence>
<dbReference type="Gene3D" id="1.10.150.130">
    <property type="match status" value="1"/>
</dbReference>
<dbReference type="EMBL" id="CP051627">
    <property type="protein sequence ID" value="UPT23358.1"/>
    <property type="molecule type" value="Genomic_DNA"/>
</dbReference>
<protein>
    <submittedName>
        <fullName evidence="7">Tyrosine-type recombinase/integrase</fullName>
    </submittedName>
</protein>
<dbReference type="Pfam" id="PF02899">
    <property type="entry name" value="Phage_int_SAM_1"/>
    <property type="match status" value="1"/>
</dbReference>
<evidence type="ECO:0000256" key="1">
    <source>
        <dbReference type="ARBA" id="ARBA00022908"/>
    </source>
</evidence>
<dbReference type="InterPro" id="IPR010998">
    <property type="entry name" value="Integrase_recombinase_N"/>
</dbReference>
<dbReference type="SUPFAM" id="SSF56349">
    <property type="entry name" value="DNA breaking-rejoining enzymes"/>
    <property type="match status" value="1"/>
</dbReference>
<dbReference type="Gene3D" id="1.10.443.10">
    <property type="entry name" value="Intergrase catalytic core"/>
    <property type="match status" value="1"/>
</dbReference>
<evidence type="ECO:0000259" key="6">
    <source>
        <dbReference type="Pfam" id="PF02899"/>
    </source>
</evidence>
<keyword evidence="2" id="KW-0238">DNA-binding</keyword>
<feature type="region of interest" description="Disordered" evidence="4">
    <location>
        <begin position="98"/>
        <end position="121"/>
    </location>
</feature>
<accession>A0ABY4LAV0</accession>
<feature type="compositionally biased region" description="Pro residues" evidence="4">
    <location>
        <begin position="101"/>
        <end position="114"/>
    </location>
</feature>
<feature type="domain" description="Tyr recombinase" evidence="5">
    <location>
        <begin position="121"/>
        <end position="298"/>
    </location>
</feature>
<keyword evidence="3" id="KW-0233">DNA recombination</keyword>
<dbReference type="InterPro" id="IPR050090">
    <property type="entry name" value="Tyrosine_recombinase_XerCD"/>
</dbReference>
<dbReference type="Proteomes" id="UP000832041">
    <property type="component" value="Chromosome"/>
</dbReference>
<sequence length="364" mass="39459">MRALDAVDEYLTVRMAAKPSPHTLAAYRRDLTAVLECAAHVNRTPTSSLTLADLTGGLLRHAFAAFAADRAASSVLRAWSTWNGFFSFLVAENLVDGNPMPAVPRPRPPQPRPKPLLGEDTPERLLTALARGCRRARDPWPERDLAVLALALLTGLRSAEMLALRLDSLSGRPGERRLRVVGKGGRTRSLPVEAPLEAVIDAYLATRRTRFTTRLTGDAPLLVDNRGQALRRGGLQYLVRQCYRHAGVYDRVSRGTLVHALRHTFATRLAEDGASVTEIMHLLGHTSVASSQAYIDVTARSQREAARANRTYAVLRRLTGNGAGPRPAPHQPRRTAPATGGAGPTGHDADEEHGHGTTDRTGTA</sequence>
<feature type="compositionally biased region" description="Basic and acidic residues" evidence="4">
    <location>
        <begin position="347"/>
        <end position="358"/>
    </location>
</feature>
<keyword evidence="1" id="KW-0229">DNA integration</keyword>
<dbReference type="InterPro" id="IPR011010">
    <property type="entry name" value="DNA_brk_join_enz"/>
</dbReference>
<dbReference type="InterPro" id="IPR002104">
    <property type="entry name" value="Integrase_catalytic"/>
</dbReference>
<evidence type="ECO:0000256" key="3">
    <source>
        <dbReference type="ARBA" id="ARBA00023172"/>
    </source>
</evidence>
<organism evidence="7 8">
    <name type="scientific">Thermobifida alba</name>
    <name type="common">Thermomonospora alba</name>
    <dbReference type="NCBI Taxonomy" id="53522"/>
    <lineage>
        <taxon>Bacteria</taxon>
        <taxon>Bacillati</taxon>
        <taxon>Actinomycetota</taxon>
        <taxon>Actinomycetes</taxon>
        <taxon>Streptosporangiales</taxon>
        <taxon>Nocardiopsidaceae</taxon>
        <taxon>Thermobifida</taxon>
    </lineage>
</organism>
<dbReference type="Pfam" id="PF00589">
    <property type="entry name" value="Phage_integrase"/>
    <property type="match status" value="1"/>
</dbReference>
<dbReference type="PANTHER" id="PTHR30349:SF81">
    <property type="entry name" value="TYROSINE RECOMBINASE XERC"/>
    <property type="match status" value="1"/>
</dbReference>
<reference evidence="7 8" key="1">
    <citation type="submission" date="2020-04" db="EMBL/GenBank/DDBJ databases">
        <title>Thermobifida alba genome sequencing and assembly.</title>
        <authorList>
            <person name="Luzics S."/>
            <person name="Horvath B."/>
            <person name="Nagy I."/>
            <person name="Toth A."/>
            <person name="Nagy I."/>
            <person name="Kukolya J."/>
        </authorList>
    </citation>
    <scope>NUCLEOTIDE SEQUENCE [LARGE SCALE GENOMIC DNA]</scope>
    <source>
        <strain evidence="7 8">DSM 43795</strain>
    </source>
</reference>
<proteinExistence type="predicted"/>
<feature type="domain" description="Integrase SAM-like N-terminal" evidence="6">
    <location>
        <begin position="17"/>
        <end position="93"/>
    </location>
</feature>
<gene>
    <name evidence="7" type="ORF">FOF52_05870</name>
</gene>
<evidence type="ECO:0000259" key="5">
    <source>
        <dbReference type="Pfam" id="PF00589"/>
    </source>
</evidence>
<dbReference type="InterPro" id="IPR013762">
    <property type="entry name" value="Integrase-like_cat_sf"/>
</dbReference>
<dbReference type="InterPro" id="IPR004107">
    <property type="entry name" value="Integrase_SAM-like_N"/>
</dbReference>
<keyword evidence="8" id="KW-1185">Reference proteome</keyword>
<dbReference type="PANTHER" id="PTHR30349">
    <property type="entry name" value="PHAGE INTEGRASE-RELATED"/>
    <property type="match status" value="1"/>
</dbReference>
<name>A0ABY4LAV0_THEAE</name>
<evidence type="ECO:0000313" key="8">
    <source>
        <dbReference type="Proteomes" id="UP000832041"/>
    </source>
</evidence>
<feature type="region of interest" description="Disordered" evidence="4">
    <location>
        <begin position="319"/>
        <end position="364"/>
    </location>
</feature>
<evidence type="ECO:0000313" key="7">
    <source>
        <dbReference type="EMBL" id="UPT23358.1"/>
    </source>
</evidence>